<feature type="region of interest" description="Disordered" evidence="4">
    <location>
        <begin position="29"/>
        <end position="55"/>
    </location>
</feature>
<evidence type="ECO:0000256" key="3">
    <source>
        <dbReference type="ARBA" id="ARBA00022840"/>
    </source>
</evidence>
<dbReference type="NCBIfam" id="NF040713">
    <property type="entry name" value="ZapE"/>
    <property type="match status" value="1"/>
</dbReference>
<feature type="compositionally biased region" description="Low complexity" evidence="4">
    <location>
        <begin position="29"/>
        <end position="45"/>
    </location>
</feature>
<dbReference type="OrthoDB" id="548867at2759"/>
<name>A0A0P1BLL0_9BASI</name>
<dbReference type="Pfam" id="PF03969">
    <property type="entry name" value="AFG1_ATPase"/>
    <property type="match status" value="2"/>
</dbReference>
<dbReference type="STRING" id="401625.A0A0P1BLL0"/>
<dbReference type="AlphaFoldDB" id="A0A0P1BLL0"/>
<feature type="region of interest" description="Disordered" evidence="4">
    <location>
        <begin position="73"/>
        <end position="117"/>
    </location>
</feature>
<evidence type="ECO:0000313" key="5">
    <source>
        <dbReference type="EMBL" id="CEH17171.1"/>
    </source>
</evidence>
<reference evidence="5 6" key="1">
    <citation type="submission" date="2014-09" db="EMBL/GenBank/DDBJ databases">
        <authorList>
            <person name="Magalhaes I.L.F."/>
            <person name="Oliveira U."/>
            <person name="Santos F.R."/>
            <person name="Vidigal T.H.D.A."/>
            <person name="Brescovit A.D."/>
            <person name="Santos A.J."/>
        </authorList>
    </citation>
    <scope>NUCLEOTIDE SEQUENCE [LARGE SCALE GENOMIC DNA]</scope>
</reference>
<accession>A0A0P1BLL0</accession>
<dbReference type="PANTHER" id="PTHR12169:SF6">
    <property type="entry name" value="AFG1-LIKE ATPASE"/>
    <property type="match status" value="1"/>
</dbReference>
<dbReference type="GO" id="GO:0006515">
    <property type="term" value="P:protein quality control for misfolded or incompletely synthesized proteins"/>
    <property type="evidence" value="ECO:0007669"/>
    <property type="project" value="TreeGrafter"/>
</dbReference>
<evidence type="ECO:0000256" key="4">
    <source>
        <dbReference type="SAM" id="MobiDB-lite"/>
    </source>
</evidence>
<dbReference type="GO" id="GO:0005524">
    <property type="term" value="F:ATP binding"/>
    <property type="evidence" value="ECO:0007669"/>
    <property type="project" value="UniProtKB-KW"/>
</dbReference>
<dbReference type="GO" id="GO:0016887">
    <property type="term" value="F:ATP hydrolysis activity"/>
    <property type="evidence" value="ECO:0007669"/>
    <property type="project" value="InterPro"/>
</dbReference>
<proteinExistence type="inferred from homology"/>
<evidence type="ECO:0000256" key="1">
    <source>
        <dbReference type="ARBA" id="ARBA00010322"/>
    </source>
</evidence>
<evidence type="ECO:0000256" key="2">
    <source>
        <dbReference type="ARBA" id="ARBA00022741"/>
    </source>
</evidence>
<feature type="compositionally biased region" description="Low complexity" evidence="4">
    <location>
        <begin position="93"/>
        <end position="109"/>
    </location>
</feature>
<dbReference type="SUPFAM" id="SSF52540">
    <property type="entry name" value="P-loop containing nucleoside triphosphate hydrolases"/>
    <property type="match status" value="1"/>
</dbReference>
<protein>
    <submittedName>
        <fullName evidence="5">Predicted ATPase</fullName>
    </submittedName>
</protein>
<evidence type="ECO:0000313" key="6">
    <source>
        <dbReference type="Proteomes" id="UP000054845"/>
    </source>
</evidence>
<organism evidence="5 6">
    <name type="scientific">Ceraceosorus bombacis</name>
    <dbReference type="NCBI Taxonomy" id="401625"/>
    <lineage>
        <taxon>Eukaryota</taxon>
        <taxon>Fungi</taxon>
        <taxon>Dikarya</taxon>
        <taxon>Basidiomycota</taxon>
        <taxon>Ustilaginomycotina</taxon>
        <taxon>Exobasidiomycetes</taxon>
        <taxon>Ceraceosorales</taxon>
        <taxon>Ceraceosoraceae</taxon>
        <taxon>Ceraceosorus</taxon>
    </lineage>
</organism>
<sequence>MSSVRTSSRSGLRPALRCAAPEALAASSRLATSASSWTERSAASRRASHSAHHKPLGFIDKRLRSSAAQLHNTSLPLRTTSSASTSQHRKSFASTLTAASGSAASSTSAPDRPGPKRLYDERVEKGLLREDAHQRRIVEGPLQQMYDELQSYTQQVQPEIKKAVAGLLTRWFSQKKDQHDSLPISPDVPKGLYLYGDVGTGKSMLMDMLHATLPPTAQRIHFHAFMVEAHKRMHAFKSSVHKPSGMVMSAAKAITSGEVVSSTNPAGAASAAVKAAAAGEEVDPIPPVARALAKEHDVVCFDEFQVRDGSPQRSFGGACSHGWLHFQVTDIADAMILRRLLEHMVYHGVVFVMTSNRHPNDLYKNGIQRSSFIPCIELLKSQFRVVDLNSGIDYRKQRRALSKVYFHPLNDETKREMDKLWKATTSGDPSDPVMDGRQLSVWGRKLAVPQSTTKAARFDFMDLCGTPKSAADYLEICKSFDTLFIDNIPQMSIHQRDLARRFITFVDACYEAKSKIFMSSEVPIVQVLSSKETDKADIEKFRLLMDDLGMTMESLGGSPIVSGDEELFAWARLISRVTEMGTKAWAESSKGESH</sequence>
<dbReference type="EMBL" id="CCYA01000254">
    <property type="protein sequence ID" value="CEH17171.1"/>
    <property type="molecule type" value="Genomic_DNA"/>
</dbReference>
<dbReference type="Gene3D" id="3.40.50.300">
    <property type="entry name" value="P-loop containing nucleotide triphosphate hydrolases"/>
    <property type="match status" value="1"/>
</dbReference>
<dbReference type="Proteomes" id="UP000054845">
    <property type="component" value="Unassembled WGS sequence"/>
</dbReference>
<dbReference type="InterPro" id="IPR027417">
    <property type="entry name" value="P-loop_NTPase"/>
</dbReference>
<dbReference type="GO" id="GO:0005739">
    <property type="term" value="C:mitochondrion"/>
    <property type="evidence" value="ECO:0007669"/>
    <property type="project" value="TreeGrafter"/>
</dbReference>
<keyword evidence="3" id="KW-0067">ATP-binding</keyword>
<comment type="similarity">
    <text evidence="1">Belongs to the AFG1 ATPase family.</text>
</comment>
<dbReference type="InterPro" id="IPR005654">
    <property type="entry name" value="ATPase_AFG1-like"/>
</dbReference>
<keyword evidence="6" id="KW-1185">Reference proteome</keyword>
<dbReference type="PANTHER" id="PTHR12169">
    <property type="entry name" value="ATPASE N2B"/>
    <property type="match status" value="1"/>
</dbReference>
<feature type="compositionally biased region" description="Basic residues" evidence="4">
    <location>
        <begin position="46"/>
        <end position="55"/>
    </location>
</feature>
<keyword evidence="2" id="KW-0547">Nucleotide-binding</keyword>
<feature type="compositionally biased region" description="Polar residues" evidence="4">
    <location>
        <begin position="73"/>
        <end position="86"/>
    </location>
</feature>